<gene>
    <name evidence="2" type="ORF">C0197_03250</name>
</gene>
<evidence type="ECO:0000313" key="3">
    <source>
        <dbReference type="Proteomes" id="UP000235731"/>
    </source>
</evidence>
<dbReference type="Proteomes" id="UP000235731">
    <property type="component" value="Unassembled WGS sequence"/>
</dbReference>
<feature type="transmembrane region" description="Helical" evidence="1">
    <location>
        <begin position="228"/>
        <end position="250"/>
    </location>
</feature>
<feature type="transmembrane region" description="Helical" evidence="1">
    <location>
        <begin position="69"/>
        <end position="92"/>
    </location>
</feature>
<feature type="transmembrane region" description="Helical" evidence="1">
    <location>
        <begin position="262"/>
        <end position="280"/>
    </location>
</feature>
<name>A0A2N7PJS6_9BACT</name>
<dbReference type="AlphaFoldDB" id="A0A2N7PJS6"/>
<feature type="transmembrane region" description="Helical" evidence="1">
    <location>
        <begin position="137"/>
        <end position="157"/>
    </location>
</feature>
<comment type="caution">
    <text evidence="2">The sequence shown here is derived from an EMBL/GenBank/DDBJ whole genome shotgun (WGS) entry which is preliminary data.</text>
</comment>
<keyword evidence="1" id="KW-0812">Transmembrane</keyword>
<dbReference type="EMBL" id="PNIE01000044">
    <property type="protein sequence ID" value="PMP63161.1"/>
    <property type="molecule type" value="Genomic_DNA"/>
</dbReference>
<feature type="transmembrane region" description="Helical" evidence="1">
    <location>
        <begin position="25"/>
        <end position="49"/>
    </location>
</feature>
<feature type="transmembrane region" description="Helical" evidence="1">
    <location>
        <begin position="333"/>
        <end position="355"/>
    </location>
</feature>
<feature type="transmembrane region" description="Helical" evidence="1">
    <location>
        <begin position="188"/>
        <end position="208"/>
    </location>
</feature>
<proteinExistence type="predicted"/>
<organism evidence="2 3">
    <name type="scientific">Caldimicrobium thiodismutans</name>
    <dbReference type="NCBI Taxonomy" id="1653476"/>
    <lineage>
        <taxon>Bacteria</taxon>
        <taxon>Pseudomonadati</taxon>
        <taxon>Thermodesulfobacteriota</taxon>
        <taxon>Thermodesulfobacteria</taxon>
        <taxon>Thermodesulfobacteriales</taxon>
        <taxon>Thermodesulfobacteriaceae</taxon>
        <taxon>Caldimicrobium</taxon>
    </lineage>
</organism>
<feature type="transmembrane region" description="Helical" evidence="1">
    <location>
        <begin position="287"/>
        <end position="305"/>
    </location>
</feature>
<accession>A0A2N7PJS6</accession>
<feature type="transmembrane region" description="Helical" evidence="1">
    <location>
        <begin position="376"/>
        <end position="393"/>
    </location>
</feature>
<feature type="transmembrane region" description="Helical" evidence="1">
    <location>
        <begin position="104"/>
        <end position="125"/>
    </location>
</feature>
<sequence>MAIGEYIKAMRDVAGLPSPPIVFDFFLVLTFTFHILLVNLVVGSLALIIWGRIKKEGYWIKLSSSLSRLVVSSISWAIVLGVAPLLFIQVIYDPFWYTANTLSAVWALAFLVFIALAFVFAYCFYLGGGYEGRGQIIWPFLSLALLLLAGIVIHSLTVTQLHPEKWPSFAIQNNTYISSGKYLHEFEIFRFLHFIFPAFAVTGTWLIFYSKYFKEKYDSAYLNWVEKLGAKLILVSSLLQAAVGILWLITLPKELNFISNPYFILALIVALLFIAFLFYMQKNPSQYAVPTALFLGITVFVMSIAREVLRMSYFGLVGYTFADYPVNSSVGSLVLFLLTFLMGLIVLYYVAIVAYRAGKGIKEVGAHQLGKASVTLMWLWIIIMVILGIYISLKNGTLF</sequence>
<keyword evidence="1" id="KW-0472">Membrane</keyword>
<evidence type="ECO:0000256" key="1">
    <source>
        <dbReference type="SAM" id="Phobius"/>
    </source>
</evidence>
<reference evidence="2 3" key="1">
    <citation type="submission" date="2018-01" db="EMBL/GenBank/DDBJ databases">
        <title>Metagenomic assembled genomes from two thermal pools in the Uzon Caldera, Kamchatka, Russia.</title>
        <authorList>
            <person name="Wilkins L."/>
            <person name="Ettinger C."/>
        </authorList>
    </citation>
    <scope>NUCLEOTIDE SEQUENCE [LARGE SCALE GENOMIC DNA]</scope>
    <source>
        <strain evidence="2">ZAV-15</strain>
    </source>
</reference>
<keyword evidence="1" id="KW-1133">Transmembrane helix</keyword>
<evidence type="ECO:0000313" key="2">
    <source>
        <dbReference type="EMBL" id="PMP63161.1"/>
    </source>
</evidence>
<protein>
    <submittedName>
        <fullName evidence="2">Uncharacterized protein</fullName>
    </submittedName>
</protein>